<evidence type="ECO:0000256" key="2">
    <source>
        <dbReference type="SAM" id="Phobius"/>
    </source>
</evidence>
<dbReference type="EMBL" id="JBHSEW010000005">
    <property type="protein sequence ID" value="MFC4621952.1"/>
    <property type="molecule type" value="Genomic_DNA"/>
</dbReference>
<name>A0ABV9GVB5_9BURK</name>
<evidence type="ECO:0000313" key="4">
    <source>
        <dbReference type="Proteomes" id="UP001595967"/>
    </source>
</evidence>
<sequence length="97" mass="10579">MIAALNLIPLALLVLAAWAVWKKSRAGLIGVVLLAAVYAVVQPSYLPKGAVERSPVPAFTPSDAAIEDRNRKPTPIEERDQRMQDAVRNGLDFKKSN</sequence>
<proteinExistence type="predicted"/>
<reference evidence="4" key="1">
    <citation type="journal article" date="2019" name="Int. J. Syst. Evol. Microbiol.">
        <title>The Global Catalogue of Microorganisms (GCM) 10K type strain sequencing project: providing services to taxonomists for standard genome sequencing and annotation.</title>
        <authorList>
            <consortium name="The Broad Institute Genomics Platform"/>
            <consortium name="The Broad Institute Genome Sequencing Center for Infectious Disease"/>
            <person name="Wu L."/>
            <person name="Ma J."/>
        </authorList>
    </citation>
    <scope>NUCLEOTIDE SEQUENCE [LARGE SCALE GENOMIC DNA]</scope>
    <source>
        <strain evidence="4">JCM 11650</strain>
    </source>
</reference>
<keyword evidence="2" id="KW-0812">Transmembrane</keyword>
<protein>
    <submittedName>
        <fullName evidence="3">Uncharacterized protein</fullName>
    </submittedName>
</protein>
<dbReference type="RefSeq" id="WP_377725150.1">
    <property type="nucleotide sequence ID" value="NZ_JBHSEW010000005.1"/>
</dbReference>
<feature type="transmembrane region" description="Helical" evidence="2">
    <location>
        <begin position="26"/>
        <end position="46"/>
    </location>
</feature>
<comment type="caution">
    <text evidence="3">The sequence shown here is derived from an EMBL/GenBank/DDBJ whole genome shotgun (WGS) entry which is preliminary data.</text>
</comment>
<organism evidence="3 4">
    <name type="scientific">Comamonas nitrativorans</name>
    <dbReference type="NCBI Taxonomy" id="108437"/>
    <lineage>
        <taxon>Bacteria</taxon>
        <taxon>Pseudomonadati</taxon>
        <taxon>Pseudomonadota</taxon>
        <taxon>Betaproteobacteria</taxon>
        <taxon>Burkholderiales</taxon>
        <taxon>Comamonadaceae</taxon>
        <taxon>Comamonas</taxon>
    </lineage>
</organism>
<accession>A0ABV9GVB5</accession>
<keyword evidence="2" id="KW-1133">Transmembrane helix</keyword>
<dbReference type="Proteomes" id="UP001595967">
    <property type="component" value="Unassembled WGS sequence"/>
</dbReference>
<keyword evidence="4" id="KW-1185">Reference proteome</keyword>
<feature type="region of interest" description="Disordered" evidence="1">
    <location>
        <begin position="60"/>
        <end position="97"/>
    </location>
</feature>
<gene>
    <name evidence="3" type="ORF">ACFO3A_06935</name>
</gene>
<keyword evidence="2" id="KW-0472">Membrane</keyword>
<evidence type="ECO:0000313" key="3">
    <source>
        <dbReference type="EMBL" id="MFC4621952.1"/>
    </source>
</evidence>
<evidence type="ECO:0000256" key="1">
    <source>
        <dbReference type="SAM" id="MobiDB-lite"/>
    </source>
</evidence>
<feature type="compositionally biased region" description="Basic and acidic residues" evidence="1">
    <location>
        <begin position="66"/>
        <end position="97"/>
    </location>
</feature>